<comment type="catalytic activity">
    <reaction evidence="9 12">
        <text>cutin + H2O = cutin monomers.</text>
        <dbReference type="EC" id="3.1.1.74"/>
    </reaction>
</comment>
<dbReference type="SMART" id="SM01110">
    <property type="entry name" value="Cutinase"/>
    <property type="match status" value="1"/>
</dbReference>
<dbReference type="PANTHER" id="PTHR48250:SF2">
    <property type="entry name" value="CUTINASE"/>
    <property type="match status" value="1"/>
</dbReference>
<dbReference type="InterPro" id="IPR029058">
    <property type="entry name" value="AB_hydrolase_fold"/>
</dbReference>
<dbReference type="GO" id="GO:0005576">
    <property type="term" value="C:extracellular region"/>
    <property type="evidence" value="ECO:0007669"/>
    <property type="project" value="UniProtKB-SubCell"/>
</dbReference>
<organism evidence="13 14">
    <name type="scientific">Pleomassaria siparia CBS 279.74</name>
    <dbReference type="NCBI Taxonomy" id="1314801"/>
    <lineage>
        <taxon>Eukaryota</taxon>
        <taxon>Fungi</taxon>
        <taxon>Dikarya</taxon>
        <taxon>Ascomycota</taxon>
        <taxon>Pezizomycotina</taxon>
        <taxon>Dothideomycetes</taxon>
        <taxon>Pleosporomycetidae</taxon>
        <taxon>Pleosporales</taxon>
        <taxon>Pleomassariaceae</taxon>
        <taxon>Pleomassaria</taxon>
    </lineage>
</organism>
<evidence type="ECO:0000256" key="3">
    <source>
        <dbReference type="ARBA" id="ARBA00013095"/>
    </source>
</evidence>
<keyword evidence="14" id="KW-1185">Reference proteome</keyword>
<dbReference type="GO" id="GO:0016052">
    <property type="term" value="P:carbohydrate catabolic process"/>
    <property type="evidence" value="ECO:0007669"/>
    <property type="project" value="TreeGrafter"/>
</dbReference>
<dbReference type="PROSITE" id="PS00155">
    <property type="entry name" value="CUTINASE_1"/>
    <property type="match status" value="1"/>
</dbReference>
<dbReference type="GO" id="GO:0050525">
    <property type="term" value="F:cutinase activity"/>
    <property type="evidence" value="ECO:0007669"/>
    <property type="project" value="UniProtKB-UniRule"/>
</dbReference>
<comment type="function">
    <text evidence="12">Catalyzes the hydrolysis of complex carboxylic polyesters found in the cell wall of plants. Degrades cutin, a macromolecule that forms the structure of the plant cuticle.</text>
</comment>
<evidence type="ECO:0000313" key="14">
    <source>
        <dbReference type="Proteomes" id="UP000799428"/>
    </source>
</evidence>
<evidence type="ECO:0000313" key="13">
    <source>
        <dbReference type="EMBL" id="KAF2704023.1"/>
    </source>
</evidence>
<protein>
    <recommendedName>
        <fullName evidence="3 12">Cutinase</fullName>
        <ecNumber evidence="3 12">3.1.1.74</ecNumber>
    </recommendedName>
</protein>
<feature type="active site" evidence="10">
    <location>
        <position position="158"/>
    </location>
</feature>
<dbReference type="PANTHER" id="PTHR48250">
    <property type="entry name" value="CUTINASE 2-RELATED"/>
    <property type="match status" value="1"/>
</dbReference>
<keyword evidence="6" id="KW-0732">Signal</keyword>
<feature type="disulfide bond" evidence="11">
    <location>
        <begin position="154"/>
        <end position="161"/>
    </location>
</feature>
<comment type="similarity">
    <text evidence="2 12">Belongs to the cutinase family.</text>
</comment>
<keyword evidence="4 12" id="KW-0719">Serine esterase</keyword>
<feature type="disulfide bond" evidence="11">
    <location>
        <begin position="21"/>
        <end position="95"/>
    </location>
</feature>
<dbReference type="AlphaFoldDB" id="A0A6G1JUM0"/>
<dbReference type="InterPro" id="IPR043580">
    <property type="entry name" value="CUTINASE_1"/>
</dbReference>
<sequence length="193" mass="19091">CTPQGSGGGTTENGVTGANCCTDLTVIYARGTGESGNVGFVAGPPMFKSLRTKLGANRVTVQGVAYPADSAGNSNLGASGGPAMAASVKLALSQCPSSKIVVSGYSQGSMVAHNAFDKQGLKSAQVSGMILFGDPLISQTTIGDLPASKIKEFCGSTDPVCGKPTGNVTGGHTSYGTVADQAADWVIAAAGLA</sequence>
<dbReference type="Gene3D" id="3.40.50.1820">
    <property type="entry name" value="alpha/beta hydrolase"/>
    <property type="match status" value="1"/>
</dbReference>
<evidence type="ECO:0000256" key="5">
    <source>
        <dbReference type="ARBA" id="ARBA00022525"/>
    </source>
</evidence>
<keyword evidence="5 12" id="KW-0964">Secreted</keyword>
<dbReference type="Proteomes" id="UP000799428">
    <property type="component" value="Unassembled WGS sequence"/>
</dbReference>
<evidence type="ECO:0000256" key="10">
    <source>
        <dbReference type="PIRSR" id="PIRSR611150-1"/>
    </source>
</evidence>
<evidence type="ECO:0000256" key="8">
    <source>
        <dbReference type="ARBA" id="ARBA00023157"/>
    </source>
</evidence>
<dbReference type="SUPFAM" id="SSF53474">
    <property type="entry name" value="alpha/beta-Hydrolases"/>
    <property type="match status" value="1"/>
</dbReference>
<keyword evidence="8 11" id="KW-1015">Disulfide bond</keyword>
<evidence type="ECO:0000256" key="6">
    <source>
        <dbReference type="ARBA" id="ARBA00022729"/>
    </source>
</evidence>
<dbReference type="OrthoDB" id="2975078at2759"/>
<feature type="active site" description="Proton donor/acceptor" evidence="10">
    <location>
        <position position="172"/>
    </location>
</feature>
<accession>A0A6G1JUM0</accession>
<dbReference type="InterPro" id="IPR000675">
    <property type="entry name" value="Cutinase/axe"/>
</dbReference>
<evidence type="ECO:0000256" key="12">
    <source>
        <dbReference type="RuleBase" id="RU361263"/>
    </source>
</evidence>
<evidence type="ECO:0000256" key="7">
    <source>
        <dbReference type="ARBA" id="ARBA00022801"/>
    </source>
</evidence>
<dbReference type="EC" id="3.1.1.74" evidence="3 12"/>
<dbReference type="Pfam" id="PF01083">
    <property type="entry name" value="Cutinase"/>
    <property type="match status" value="1"/>
</dbReference>
<dbReference type="EMBL" id="MU005784">
    <property type="protein sequence ID" value="KAF2704023.1"/>
    <property type="molecule type" value="Genomic_DNA"/>
</dbReference>
<dbReference type="InterPro" id="IPR011150">
    <property type="entry name" value="Cutinase_monf"/>
</dbReference>
<name>A0A6G1JUM0_9PLEO</name>
<evidence type="ECO:0000256" key="2">
    <source>
        <dbReference type="ARBA" id="ARBA00007534"/>
    </source>
</evidence>
<feature type="non-terminal residue" evidence="13">
    <location>
        <position position="1"/>
    </location>
</feature>
<comment type="subcellular location">
    <subcellularLocation>
        <location evidence="1 12">Secreted</location>
    </subcellularLocation>
</comment>
<evidence type="ECO:0000256" key="11">
    <source>
        <dbReference type="PIRSR" id="PIRSR611150-2"/>
    </source>
</evidence>
<evidence type="ECO:0000256" key="9">
    <source>
        <dbReference type="ARBA" id="ARBA00034045"/>
    </source>
</evidence>
<evidence type="ECO:0000256" key="4">
    <source>
        <dbReference type="ARBA" id="ARBA00022487"/>
    </source>
</evidence>
<evidence type="ECO:0000256" key="1">
    <source>
        <dbReference type="ARBA" id="ARBA00004613"/>
    </source>
</evidence>
<reference evidence="13" key="1">
    <citation type="journal article" date="2020" name="Stud. Mycol.">
        <title>101 Dothideomycetes genomes: a test case for predicting lifestyles and emergence of pathogens.</title>
        <authorList>
            <person name="Haridas S."/>
            <person name="Albert R."/>
            <person name="Binder M."/>
            <person name="Bloem J."/>
            <person name="Labutti K."/>
            <person name="Salamov A."/>
            <person name="Andreopoulos B."/>
            <person name="Baker S."/>
            <person name="Barry K."/>
            <person name="Bills G."/>
            <person name="Bluhm B."/>
            <person name="Cannon C."/>
            <person name="Castanera R."/>
            <person name="Culley D."/>
            <person name="Daum C."/>
            <person name="Ezra D."/>
            <person name="Gonzalez J."/>
            <person name="Henrissat B."/>
            <person name="Kuo A."/>
            <person name="Liang C."/>
            <person name="Lipzen A."/>
            <person name="Lutzoni F."/>
            <person name="Magnuson J."/>
            <person name="Mondo S."/>
            <person name="Nolan M."/>
            <person name="Ohm R."/>
            <person name="Pangilinan J."/>
            <person name="Park H.-J."/>
            <person name="Ramirez L."/>
            <person name="Alfaro M."/>
            <person name="Sun H."/>
            <person name="Tritt A."/>
            <person name="Yoshinaga Y."/>
            <person name="Zwiers L.-H."/>
            <person name="Turgeon B."/>
            <person name="Goodwin S."/>
            <person name="Spatafora J."/>
            <person name="Crous P."/>
            <person name="Grigoriev I."/>
        </authorList>
    </citation>
    <scope>NUCLEOTIDE SEQUENCE</scope>
    <source>
        <strain evidence="13">CBS 279.74</strain>
    </source>
</reference>
<keyword evidence="7 12" id="KW-0378">Hydrolase</keyword>
<proteinExistence type="inferred from homology"/>
<feature type="active site" description="Nucleophile" evidence="10">
    <location>
        <position position="106"/>
    </location>
</feature>
<gene>
    <name evidence="13" type="ORF">K504DRAFT_391182</name>
</gene>